<accession>A0A511MNA9</accession>
<comment type="caution">
    <text evidence="1">The sequence shown here is derived from an EMBL/GenBank/DDBJ whole genome shotgun (WGS) entry which is preliminary data.</text>
</comment>
<evidence type="ECO:0008006" key="3">
    <source>
        <dbReference type="Google" id="ProtNLM"/>
    </source>
</evidence>
<dbReference type="Proteomes" id="UP000321424">
    <property type="component" value="Unassembled WGS sequence"/>
</dbReference>
<evidence type="ECO:0000313" key="2">
    <source>
        <dbReference type="Proteomes" id="UP000321424"/>
    </source>
</evidence>
<organism evidence="1 2">
    <name type="scientific">Nocardia ninae NBRC 108245</name>
    <dbReference type="NCBI Taxonomy" id="1210091"/>
    <lineage>
        <taxon>Bacteria</taxon>
        <taxon>Bacillati</taxon>
        <taxon>Actinomycetota</taxon>
        <taxon>Actinomycetes</taxon>
        <taxon>Mycobacteriales</taxon>
        <taxon>Nocardiaceae</taxon>
        <taxon>Nocardia</taxon>
    </lineage>
</organism>
<evidence type="ECO:0000313" key="1">
    <source>
        <dbReference type="EMBL" id="GEM41931.1"/>
    </source>
</evidence>
<name>A0A511MNA9_9NOCA</name>
<proteinExistence type="predicted"/>
<dbReference type="RefSeq" id="WP_147139186.1">
    <property type="nucleotide sequence ID" value="NZ_BJXA01000060.1"/>
</dbReference>
<reference evidence="1 2" key="1">
    <citation type="submission" date="2019-07" db="EMBL/GenBank/DDBJ databases">
        <title>Whole genome shotgun sequence of Nocardia ninae NBRC 108245.</title>
        <authorList>
            <person name="Hosoyama A."/>
            <person name="Uohara A."/>
            <person name="Ohji S."/>
            <person name="Ichikawa N."/>
        </authorList>
    </citation>
    <scope>NUCLEOTIDE SEQUENCE [LARGE SCALE GENOMIC DNA]</scope>
    <source>
        <strain evidence="1 2">NBRC 108245</strain>
    </source>
</reference>
<dbReference type="EMBL" id="BJXA01000060">
    <property type="protein sequence ID" value="GEM41931.1"/>
    <property type="molecule type" value="Genomic_DNA"/>
</dbReference>
<keyword evidence="2" id="KW-1185">Reference proteome</keyword>
<dbReference type="OrthoDB" id="4390846at2"/>
<dbReference type="Gene3D" id="2.160.10.10">
    <property type="entry name" value="Hexapeptide repeat proteins"/>
    <property type="match status" value="1"/>
</dbReference>
<dbReference type="InterPro" id="IPR011004">
    <property type="entry name" value="Trimer_LpxA-like_sf"/>
</dbReference>
<protein>
    <recommendedName>
        <fullName evidence="3">Polymer-forming cytoskeletal protein</fullName>
    </recommendedName>
</protein>
<sequence length="268" mass="28496">MTYFELTEESRRGYSAGKALRRIRATEDLPRHGVAAGTLGGWVEHINNVTGAAWVGGDATVFGEAVVTDSATVLDNATVSEGAKVSGQARIGGYASVSGRAAVGESAEVDQYARIEGDARVFGAARIRGDVVITDSARVGGQAEIDYDAMVSGHALVAGLAYVSGAARIYGRMKIDHDAYIVDPQDLFEVGPIGSECAGVTLFRTRTGHVLHVGCWTGTIDELAAEVSKRTDGWYHGNAHEHARWKAEYAALESLCRVRVSGWKPVQS</sequence>
<dbReference type="AlphaFoldDB" id="A0A511MNA9"/>
<dbReference type="SUPFAM" id="SSF51161">
    <property type="entry name" value="Trimeric LpxA-like enzymes"/>
    <property type="match status" value="1"/>
</dbReference>
<gene>
    <name evidence="1" type="ORF">NN4_64500</name>
</gene>